<evidence type="ECO:0000256" key="4">
    <source>
        <dbReference type="PROSITE-ProRule" id="PRU00723"/>
    </source>
</evidence>
<name>A0AAD1UPP7_EUPCR</name>
<dbReference type="GO" id="GO:0003729">
    <property type="term" value="F:mRNA binding"/>
    <property type="evidence" value="ECO:0007669"/>
    <property type="project" value="TreeGrafter"/>
</dbReference>
<dbReference type="GO" id="GO:0008270">
    <property type="term" value="F:zinc ion binding"/>
    <property type="evidence" value="ECO:0007669"/>
    <property type="project" value="UniProtKB-KW"/>
</dbReference>
<keyword evidence="1 4" id="KW-0479">Metal-binding</keyword>
<organism evidence="7 8">
    <name type="scientific">Euplotes crassus</name>
    <dbReference type="NCBI Taxonomy" id="5936"/>
    <lineage>
        <taxon>Eukaryota</taxon>
        <taxon>Sar</taxon>
        <taxon>Alveolata</taxon>
        <taxon>Ciliophora</taxon>
        <taxon>Intramacronucleata</taxon>
        <taxon>Spirotrichea</taxon>
        <taxon>Hypotrichia</taxon>
        <taxon>Euplotida</taxon>
        <taxon>Euplotidae</taxon>
        <taxon>Moneuplotes</taxon>
    </lineage>
</organism>
<dbReference type="PANTHER" id="PTHR12681:SF0">
    <property type="entry name" value="ZINC FINGER CCCH DOMAIN-CONTAINING PROTEIN 15"/>
    <property type="match status" value="1"/>
</dbReference>
<feature type="compositionally biased region" description="Acidic residues" evidence="5">
    <location>
        <begin position="257"/>
        <end position="267"/>
    </location>
</feature>
<dbReference type="Pfam" id="PF16543">
    <property type="entry name" value="DFRP_C"/>
    <property type="match status" value="1"/>
</dbReference>
<evidence type="ECO:0000256" key="3">
    <source>
        <dbReference type="ARBA" id="ARBA00022833"/>
    </source>
</evidence>
<feature type="region of interest" description="Disordered" evidence="5">
    <location>
        <begin position="254"/>
        <end position="284"/>
    </location>
</feature>
<dbReference type="GO" id="GO:0002181">
    <property type="term" value="P:cytoplasmic translation"/>
    <property type="evidence" value="ECO:0007669"/>
    <property type="project" value="TreeGrafter"/>
</dbReference>
<dbReference type="EMBL" id="CAMPGE010012605">
    <property type="protein sequence ID" value="CAI2371373.1"/>
    <property type="molecule type" value="Genomic_DNA"/>
</dbReference>
<feature type="compositionally biased region" description="Acidic residues" evidence="5">
    <location>
        <begin position="308"/>
        <end position="325"/>
    </location>
</feature>
<dbReference type="InterPro" id="IPR032378">
    <property type="entry name" value="ZC3H15/TMA46_C"/>
</dbReference>
<evidence type="ECO:0000313" key="8">
    <source>
        <dbReference type="Proteomes" id="UP001295684"/>
    </source>
</evidence>
<dbReference type="GO" id="GO:0005829">
    <property type="term" value="C:cytosol"/>
    <property type="evidence" value="ECO:0007669"/>
    <property type="project" value="TreeGrafter"/>
</dbReference>
<protein>
    <recommendedName>
        <fullName evidence="6">C3H1-type domain-containing protein</fullName>
    </recommendedName>
</protein>
<feature type="region of interest" description="Disordered" evidence="5">
    <location>
        <begin position="306"/>
        <end position="325"/>
    </location>
</feature>
<evidence type="ECO:0000256" key="1">
    <source>
        <dbReference type="ARBA" id="ARBA00022723"/>
    </source>
</evidence>
<reference evidence="7" key="1">
    <citation type="submission" date="2023-07" db="EMBL/GenBank/DDBJ databases">
        <authorList>
            <consortium name="AG Swart"/>
            <person name="Singh M."/>
            <person name="Singh A."/>
            <person name="Seah K."/>
            <person name="Emmerich C."/>
        </authorList>
    </citation>
    <scope>NUCLEOTIDE SEQUENCE</scope>
    <source>
        <strain evidence="7">DP1</strain>
    </source>
</reference>
<dbReference type="AlphaFoldDB" id="A0AAD1UPP7"/>
<accession>A0AAD1UPP7</accession>
<feature type="compositionally biased region" description="Basic and acidic residues" evidence="5">
    <location>
        <begin position="268"/>
        <end position="281"/>
    </location>
</feature>
<evidence type="ECO:0000259" key="6">
    <source>
        <dbReference type="PROSITE" id="PS50103"/>
    </source>
</evidence>
<proteinExistence type="predicted"/>
<evidence type="ECO:0000313" key="7">
    <source>
        <dbReference type="EMBL" id="CAI2371373.1"/>
    </source>
</evidence>
<feature type="zinc finger region" description="C3H1-type" evidence="4">
    <location>
        <begin position="121"/>
        <end position="159"/>
    </location>
</feature>
<evidence type="ECO:0000256" key="5">
    <source>
        <dbReference type="SAM" id="MobiDB-lite"/>
    </source>
</evidence>
<evidence type="ECO:0000256" key="2">
    <source>
        <dbReference type="ARBA" id="ARBA00022771"/>
    </source>
</evidence>
<comment type="caution">
    <text evidence="7">The sequence shown here is derived from an EMBL/GenBank/DDBJ whole genome shotgun (WGS) entry which is preliminary data.</text>
</comment>
<dbReference type="InterPro" id="IPR000571">
    <property type="entry name" value="Znf_CCCH"/>
</dbReference>
<keyword evidence="8" id="KW-1185">Reference proteome</keyword>
<feature type="region of interest" description="Disordered" evidence="5">
    <location>
        <begin position="1"/>
        <end position="71"/>
    </location>
</feature>
<keyword evidence="3 4" id="KW-0862">Zinc</keyword>
<keyword evidence="2 4" id="KW-0863">Zinc-finger</keyword>
<gene>
    <name evidence="7" type="ORF">ECRASSUSDP1_LOCUS12695</name>
</gene>
<dbReference type="Proteomes" id="UP001295684">
    <property type="component" value="Unassembled WGS sequence"/>
</dbReference>
<feature type="domain" description="C3H1-type" evidence="6">
    <location>
        <begin position="121"/>
        <end position="159"/>
    </location>
</feature>
<sequence>MGKNKVNKKTEEKKKDKVFDDKTFGMKNKKGKKQQKMINMIAQQVYKEDPKKKALQQQQAKQEKKKKKETDALLGFLQKSLGTAKKEDKKAKDDMTEEEKIADDKIAKINIYVDPREPDPTRSPKICDAFLDACEKNVYGWQWTCPNGGIKCGYSHCLPEGYMLKSTMEALMRMQQEDDDDKALEYKIEEERAKLNVEKCIPVTKETFEEWHDKMIKKRRKNDKEEEKKVRGVKGGKDVYLTGRQLFKYDETLFKNEEDDGSDDEEEKYEKKEQDEGDVREITFGIDEEEAELDKEIAKAKGMKIEEDLFDDEDDADDVDLDDLE</sequence>
<dbReference type="PANTHER" id="PTHR12681">
    <property type="entry name" value="ZINC FINGER-CONTAINING PROTEIN P48ZNF"/>
    <property type="match status" value="1"/>
</dbReference>
<feature type="compositionally biased region" description="Basic and acidic residues" evidence="5">
    <location>
        <begin position="8"/>
        <end position="24"/>
    </location>
</feature>
<dbReference type="PROSITE" id="PS50103">
    <property type="entry name" value="ZF_C3H1"/>
    <property type="match status" value="1"/>
</dbReference>
<dbReference type="Gene3D" id="6.20.400.10">
    <property type="match status" value="1"/>
</dbReference>